<feature type="transmembrane region" description="Helical" evidence="1">
    <location>
        <begin position="21"/>
        <end position="39"/>
    </location>
</feature>
<keyword evidence="1" id="KW-1133">Transmembrane helix</keyword>
<accession>A0A378KK21</accession>
<organism evidence="2 3">
    <name type="scientific">Legionella donaldsonii</name>
    <dbReference type="NCBI Taxonomy" id="45060"/>
    <lineage>
        <taxon>Bacteria</taxon>
        <taxon>Pseudomonadati</taxon>
        <taxon>Pseudomonadota</taxon>
        <taxon>Gammaproteobacteria</taxon>
        <taxon>Legionellales</taxon>
        <taxon>Legionellaceae</taxon>
        <taxon>Legionella</taxon>
    </lineage>
</organism>
<evidence type="ECO:0000256" key="1">
    <source>
        <dbReference type="SAM" id="Phobius"/>
    </source>
</evidence>
<evidence type="ECO:0000313" key="2">
    <source>
        <dbReference type="EMBL" id="STX84889.1"/>
    </source>
</evidence>
<keyword evidence="1" id="KW-0812">Transmembrane</keyword>
<dbReference type="EMBL" id="UGOA01000003">
    <property type="protein sequence ID" value="STX84889.1"/>
    <property type="molecule type" value="Genomic_DNA"/>
</dbReference>
<keyword evidence="3" id="KW-1185">Reference proteome</keyword>
<sequence>MLKKLKGNVERGLVTPLMAQVLCLHGVFAGLGLMMLVAIH</sequence>
<dbReference type="Proteomes" id="UP000254677">
    <property type="component" value="Unassembled WGS sequence"/>
</dbReference>
<name>A0A378KK21_9GAMM</name>
<evidence type="ECO:0000313" key="3">
    <source>
        <dbReference type="Proteomes" id="UP000254677"/>
    </source>
</evidence>
<proteinExistence type="predicted"/>
<dbReference type="RefSeq" id="WP_281271396.1">
    <property type="nucleotide sequence ID" value="NZ_UGOA01000003.1"/>
</dbReference>
<reference evidence="2 3" key="1">
    <citation type="submission" date="2018-06" db="EMBL/GenBank/DDBJ databases">
        <authorList>
            <consortium name="Pathogen Informatics"/>
            <person name="Doyle S."/>
        </authorList>
    </citation>
    <scope>NUCLEOTIDE SEQUENCE [LARGE SCALE GENOMIC DNA]</scope>
    <source>
        <strain evidence="2 3">NCTC13292</strain>
    </source>
</reference>
<keyword evidence="1" id="KW-0472">Membrane</keyword>
<dbReference type="AlphaFoldDB" id="A0A378KK21"/>
<protein>
    <submittedName>
        <fullName evidence="2">Uncharacterized protein</fullName>
    </submittedName>
</protein>
<gene>
    <name evidence="2" type="ORF">NCTC13292_03241</name>
</gene>